<comment type="caution">
    <text evidence="5">The sequence shown here is derived from an EMBL/GenBank/DDBJ whole genome shotgun (WGS) entry which is preliminary data.</text>
</comment>
<dbReference type="PANTHER" id="PTHR44688:SF16">
    <property type="entry name" value="DNA-BINDING TRANSCRIPTIONAL ACTIVATOR DEVR_DOSR"/>
    <property type="match status" value="1"/>
</dbReference>
<dbReference type="Proteomes" id="UP001235269">
    <property type="component" value="Unassembled WGS sequence"/>
</dbReference>
<feature type="domain" description="HTH luxR-type" evidence="4">
    <location>
        <begin position="173"/>
        <end position="238"/>
    </location>
</feature>
<accession>A0ABU0IBC1</accession>
<dbReference type="SUPFAM" id="SSF75516">
    <property type="entry name" value="Pheromone-binding domain of LuxR-like quorum-sensing transcription factors"/>
    <property type="match status" value="1"/>
</dbReference>
<dbReference type="Pfam" id="PF00196">
    <property type="entry name" value="GerE"/>
    <property type="match status" value="1"/>
</dbReference>
<dbReference type="Pfam" id="PF03472">
    <property type="entry name" value="Autoind_bind"/>
    <property type="match status" value="1"/>
</dbReference>
<name>A0ABU0IBC1_9HYPH</name>
<organism evidence="5 6">
    <name type="scientific">Rhizobium paknamense</name>
    <dbReference type="NCBI Taxonomy" id="1206817"/>
    <lineage>
        <taxon>Bacteria</taxon>
        <taxon>Pseudomonadati</taxon>
        <taxon>Pseudomonadota</taxon>
        <taxon>Alphaproteobacteria</taxon>
        <taxon>Hyphomicrobiales</taxon>
        <taxon>Rhizobiaceae</taxon>
        <taxon>Rhizobium/Agrobacterium group</taxon>
        <taxon>Rhizobium</taxon>
    </lineage>
</organism>
<keyword evidence="2 5" id="KW-0238">DNA-binding</keyword>
<dbReference type="SMART" id="SM00421">
    <property type="entry name" value="HTH_LUXR"/>
    <property type="match status" value="1"/>
</dbReference>
<reference evidence="5 6" key="1">
    <citation type="submission" date="2023-07" db="EMBL/GenBank/DDBJ databases">
        <title>Genomic Encyclopedia of Type Strains, Phase IV (KMG-IV): sequencing the most valuable type-strain genomes for metagenomic binning, comparative biology and taxonomic classification.</title>
        <authorList>
            <person name="Goeker M."/>
        </authorList>
    </citation>
    <scope>NUCLEOTIDE SEQUENCE [LARGE SCALE GENOMIC DNA]</scope>
    <source>
        <strain evidence="5 6">DSM 100301</strain>
    </source>
</reference>
<dbReference type="CDD" id="cd06170">
    <property type="entry name" value="LuxR_C_like"/>
    <property type="match status" value="1"/>
</dbReference>
<sequence>MMLDVMPRPEVRDMVKAVAAAPDVGAALALLKIYFPVDHITYHMAFAFSEAADAPFVRSTYPAEWLGLYLVRNYVRVDEVVRQGMTTDAPFFWSELQLTPEFVEIVEEASLYGVSGAGYSIPLSDSVGRRGMVSIVARMPEEDLREYLKKTAAIWKTLADVLHDKAMREAYGENDPARVVTTRERQCLYWVAQGKDHRDIAEILQITPHTARSYMKSARQKLGCTTIAQAVAKAMRYNMIART</sequence>
<dbReference type="InterPro" id="IPR036388">
    <property type="entry name" value="WH-like_DNA-bd_sf"/>
</dbReference>
<evidence type="ECO:0000256" key="3">
    <source>
        <dbReference type="ARBA" id="ARBA00023163"/>
    </source>
</evidence>
<evidence type="ECO:0000259" key="4">
    <source>
        <dbReference type="PROSITE" id="PS50043"/>
    </source>
</evidence>
<dbReference type="EMBL" id="JAUSWH010000004">
    <property type="protein sequence ID" value="MDQ0455521.1"/>
    <property type="molecule type" value="Genomic_DNA"/>
</dbReference>
<evidence type="ECO:0000256" key="2">
    <source>
        <dbReference type="ARBA" id="ARBA00023125"/>
    </source>
</evidence>
<dbReference type="PANTHER" id="PTHR44688">
    <property type="entry name" value="DNA-BINDING TRANSCRIPTIONAL ACTIVATOR DEVR_DOSR"/>
    <property type="match status" value="1"/>
</dbReference>
<keyword evidence="1" id="KW-0805">Transcription regulation</keyword>
<keyword evidence="6" id="KW-1185">Reference proteome</keyword>
<dbReference type="InterPro" id="IPR016032">
    <property type="entry name" value="Sig_transdc_resp-reg_C-effctor"/>
</dbReference>
<dbReference type="InterPro" id="IPR000792">
    <property type="entry name" value="Tscrpt_reg_LuxR_C"/>
</dbReference>
<dbReference type="PROSITE" id="PS50043">
    <property type="entry name" value="HTH_LUXR_2"/>
    <property type="match status" value="1"/>
</dbReference>
<evidence type="ECO:0000313" key="5">
    <source>
        <dbReference type="EMBL" id="MDQ0455521.1"/>
    </source>
</evidence>
<dbReference type="InterPro" id="IPR005143">
    <property type="entry name" value="TF_LuxR_autoind-bd_dom"/>
</dbReference>
<dbReference type="RefSeq" id="WP_307157699.1">
    <property type="nucleotide sequence ID" value="NZ_JAUSWH010000004.1"/>
</dbReference>
<proteinExistence type="predicted"/>
<dbReference type="GO" id="GO:0003677">
    <property type="term" value="F:DNA binding"/>
    <property type="evidence" value="ECO:0007669"/>
    <property type="project" value="UniProtKB-KW"/>
</dbReference>
<dbReference type="SUPFAM" id="SSF46894">
    <property type="entry name" value="C-terminal effector domain of the bipartite response regulators"/>
    <property type="match status" value="1"/>
</dbReference>
<dbReference type="PRINTS" id="PR00038">
    <property type="entry name" value="HTHLUXR"/>
</dbReference>
<protein>
    <submittedName>
        <fullName evidence="5">DNA-binding CsgD family transcriptional regulator</fullName>
    </submittedName>
</protein>
<gene>
    <name evidence="5" type="ORF">QO005_001855</name>
</gene>
<dbReference type="Gene3D" id="3.30.450.80">
    <property type="entry name" value="Transcription factor LuxR-like, autoinducer-binding domain"/>
    <property type="match status" value="1"/>
</dbReference>
<evidence type="ECO:0000313" key="6">
    <source>
        <dbReference type="Proteomes" id="UP001235269"/>
    </source>
</evidence>
<dbReference type="Gene3D" id="1.10.10.10">
    <property type="entry name" value="Winged helix-like DNA-binding domain superfamily/Winged helix DNA-binding domain"/>
    <property type="match status" value="1"/>
</dbReference>
<keyword evidence="3" id="KW-0804">Transcription</keyword>
<evidence type="ECO:0000256" key="1">
    <source>
        <dbReference type="ARBA" id="ARBA00023015"/>
    </source>
</evidence>
<dbReference type="InterPro" id="IPR036693">
    <property type="entry name" value="TF_LuxR_autoind-bd_dom_sf"/>
</dbReference>